<name>A0AAQ2QAL1_MORBO</name>
<evidence type="ECO:0000313" key="4">
    <source>
        <dbReference type="Proteomes" id="UP001163283"/>
    </source>
</evidence>
<keyword evidence="5" id="KW-1185">Reference proteome</keyword>
<dbReference type="Proteomes" id="UP001163283">
    <property type="component" value="Chromosome"/>
</dbReference>
<accession>A0AAQ2QAL1</accession>
<dbReference type="EMBL" id="CP087830">
    <property type="protein sequence ID" value="UZA02385.1"/>
    <property type="molecule type" value="Genomic_DNA"/>
</dbReference>
<proteinExistence type="predicted"/>
<evidence type="ECO:0000313" key="3">
    <source>
        <dbReference type="EMBL" id="UZA50919.1"/>
    </source>
</evidence>
<evidence type="ECO:0000313" key="2">
    <source>
        <dbReference type="EMBL" id="UZA02385.1"/>
    </source>
</evidence>
<feature type="signal peptide" evidence="1">
    <location>
        <begin position="1"/>
        <end position="22"/>
    </location>
</feature>
<evidence type="ECO:0000313" key="5">
    <source>
        <dbReference type="Proteomes" id="UP001163632"/>
    </source>
</evidence>
<dbReference type="EMBL" id="CP087781">
    <property type="protein sequence ID" value="UZA50919.1"/>
    <property type="molecule type" value="Genomic_DNA"/>
</dbReference>
<evidence type="ECO:0008006" key="6">
    <source>
        <dbReference type="Google" id="ProtNLM"/>
    </source>
</evidence>
<protein>
    <recommendedName>
        <fullName evidence="6">DUF2059 domain-containing protein</fullName>
    </recommendedName>
</protein>
<evidence type="ECO:0000256" key="1">
    <source>
        <dbReference type="SAM" id="SignalP"/>
    </source>
</evidence>
<dbReference type="RefSeq" id="WP_078273610.1">
    <property type="nucleotide sequence ID" value="NZ_CP030241.1"/>
</dbReference>
<dbReference type="AlphaFoldDB" id="A0AAQ2QAL1"/>
<feature type="chain" id="PRO_5043001268" description="DUF2059 domain-containing protein" evidence="1">
    <location>
        <begin position="23"/>
        <end position="253"/>
    </location>
</feature>
<organism evidence="3 4">
    <name type="scientific">Moraxella bovis</name>
    <dbReference type="NCBI Taxonomy" id="476"/>
    <lineage>
        <taxon>Bacteria</taxon>
        <taxon>Pseudomonadati</taxon>
        <taxon>Pseudomonadota</taxon>
        <taxon>Gammaproteobacteria</taxon>
        <taxon>Moraxellales</taxon>
        <taxon>Moraxellaceae</taxon>
        <taxon>Moraxella</taxon>
    </lineage>
</organism>
<reference evidence="3 4" key="1">
    <citation type="journal article" date="2022" name="BMC Microbiol.">
        <title>Whole genome sequencing of Moraxella bovis strains from North America reveals two genotypes with different genetic determinants.</title>
        <authorList>
            <person name="Wynn E.L."/>
            <person name="Hille M.M."/>
            <person name="Loy J.D."/>
            <person name="Schuller G."/>
            <person name="Kuhn K.L."/>
            <person name="Dickey A.M."/>
            <person name="Bono J.L."/>
            <person name="Clawson M.L."/>
        </authorList>
    </citation>
    <scope>NUCLEOTIDE SEQUENCE [LARGE SCALE GENOMIC DNA]</scope>
    <source>
        <strain evidence="2">SAM102599</strain>
        <strain evidence="3 4">SAM57978</strain>
    </source>
</reference>
<dbReference type="KEGG" id="mboi:DQF64_10265"/>
<keyword evidence="1" id="KW-0732">Signal</keyword>
<sequence length="253" mass="28862">MLKKSLGLLLCLSSCLTMTSHAMTLNKKQTTQLYQAIETTLPASAIARMNVLYMLQGYAYHDVDSLSELPLEAIKVYDIFSPKVNQCIISELNKKSYHQSLQKGLTHYFGQVSLDEFERDLAYLTDPKRVQYFHYTKKHMALLGKHADELEAYFKTGEETDKIKSALAILEQSAEESAGIYPFMERDFDRLISDDSDTEPLAELMGLSLANNPYEPADKSTPVNPMSVYQQQIIDNCHKPIWQDIKRGKYQTL</sequence>
<gene>
    <name evidence="2" type="ORF">LP092_10450</name>
    <name evidence="3" type="ORF">LP129_10405</name>
</gene>
<dbReference type="Proteomes" id="UP001163632">
    <property type="component" value="Chromosome"/>
</dbReference>
<dbReference type="GeneID" id="77188031"/>